<evidence type="ECO:0000313" key="1">
    <source>
        <dbReference type="EMBL" id="QXW90963.1"/>
    </source>
</evidence>
<dbReference type="Pfam" id="PF08859">
    <property type="entry name" value="DGC"/>
    <property type="match status" value="1"/>
</dbReference>
<sequence length="126" mass="13673">MPNRNELPLIYSCSGCSDVAQLANNTAVALDHAGEFEMSCISGVGGKVAPLVRKAQSGRPMLVIDGCHLHCAKSCLENVGVEIPEGHHVKLYELGYKKRFGKSYDEATVEEVYQYVLTKKGDVLSS</sequence>
<gene>
    <name evidence="2" type="ORF">CYJ98_008090</name>
    <name evidence="1" type="ORF">LPB400_02705</name>
</gene>
<dbReference type="KEGG" id="npf:LPB400_02705"/>
<keyword evidence="3" id="KW-1185">Reference proteome</keyword>
<dbReference type="RefSeq" id="WP_003748129.1">
    <property type="nucleotide sequence ID" value="NZ_CP079818.1"/>
</dbReference>
<reference evidence="2 3" key="4">
    <citation type="submission" date="2023-10" db="EMBL/GenBank/DDBJ databases">
        <authorList>
            <person name="Choi B."/>
        </authorList>
    </citation>
    <scope>NUCLEOTIDE SEQUENCE [LARGE SCALE GENOMIC DNA]</scope>
    <source>
        <strain evidence="2 3">UMB0023</strain>
    </source>
</reference>
<evidence type="ECO:0000313" key="2">
    <source>
        <dbReference type="EMBL" id="WOS97523.1"/>
    </source>
</evidence>
<evidence type="ECO:0000313" key="4">
    <source>
        <dbReference type="Proteomes" id="UP000825360"/>
    </source>
</evidence>
<evidence type="ECO:0000313" key="3">
    <source>
        <dbReference type="Proteomes" id="UP000234781"/>
    </source>
</evidence>
<reference evidence="2" key="2">
    <citation type="submission" date="2017-12" db="EMBL/GenBank/DDBJ databases">
        <authorList>
            <person name="Thomas-White K."/>
            <person name="Wolfe A.J."/>
        </authorList>
    </citation>
    <scope>NUCLEOTIDE SEQUENCE</scope>
    <source>
        <strain evidence="2">UMB0023</strain>
    </source>
</reference>
<protein>
    <submittedName>
        <fullName evidence="2">Zinc-binding protein</fullName>
    </submittedName>
</protein>
<dbReference type="Proteomes" id="UP000825360">
    <property type="component" value="Chromosome"/>
</dbReference>
<reference evidence="3" key="1">
    <citation type="submission" date="2017-12" db="EMBL/GenBank/DDBJ databases">
        <title>Phylogenetic diversity of female urinary microbiome.</title>
        <authorList>
            <person name="Thomas-White K."/>
            <person name="Wolfe A.J."/>
        </authorList>
    </citation>
    <scope>NUCLEOTIDE SEQUENCE [LARGE SCALE GENOMIC DNA]</scope>
    <source>
        <strain evidence="3">UMB0023</strain>
    </source>
</reference>
<dbReference type="Proteomes" id="UP000234781">
    <property type="component" value="Chromosome"/>
</dbReference>
<dbReference type="PIRSF" id="PIRSF037181">
    <property type="entry name" value="DGC"/>
    <property type="match status" value="1"/>
</dbReference>
<organism evidence="2 3">
    <name type="scientific">Neisseria perflava</name>
    <dbReference type="NCBI Taxonomy" id="33053"/>
    <lineage>
        <taxon>Bacteria</taxon>
        <taxon>Pseudomonadati</taxon>
        <taxon>Pseudomonadota</taxon>
        <taxon>Betaproteobacteria</taxon>
        <taxon>Neisseriales</taxon>
        <taxon>Neisseriaceae</taxon>
        <taxon>Neisseria</taxon>
    </lineage>
</organism>
<dbReference type="EMBL" id="CP136962">
    <property type="protein sequence ID" value="WOS97523.1"/>
    <property type="molecule type" value="Genomic_DNA"/>
</dbReference>
<name>A0A9X7F400_NEIPE</name>
<dbReference type="EMBL" id="CP079818">
    <property type="protein sequence ID" value="QXW90963.1"/>
    <property type="molecule type" value="Genomic_DNA"/>
</dbReference>
<dbReference type="InterPro" id="IPR014958">
    <property type="entry name" value="DGC"/>
</dbReference>
<reference evidence="1 4" key="3">
    <citation type="submission" date="2021-07" db="EMBL/GenBank/DDBJ databases">
        <title>Genome sequencing of Neisseria perflava LPB0400.</title>
        <authorList>
            <person name="Kim J."/>
        </authorList>
    </citation>
    <scope>NUCLEOTIDE SEQUENCE [LARGE SCALE GENOMIC DNA]</scope>
    <source>
        <strain evidence="1 4">LPB0400</strain>
    </source>
</reference>
<proteinExistence type="predicted"/>
<dbReference type="AlphaFoldDB" id="A0A9X7F400"/>
<accession>A0A9X7F400</accession>